<keyword evidence="1" id="KW-0732">Signal</keyword>
<keyword evidence="4" id="KW-1185">Reference proteome</keyword>
<accession>A0AA41WSC8</accession>
<evidence type="ECO:0000259" key="2">
    <source>
        <dbReference type="Pfam" id="PF00419"/>
    </source>
</evidence>
<dbReference type="InterPro" id="IPR050263">
    <property type="entry name" value="Bact_Fimbrial_Adh_Pro"/>
</dbReference>
<evidence type="ECO:0000313" key="4">
    <source>
        <dbReference type="Proteomes" id="UP001162793"/>
    </source>
</evidence>
<dbReference type="EMBL" id="JAMYWC010000005">
    <property type="protein sequence ID" value="MCP1174116.1"/>
    <property type="molecule type" value="Genomic_DNA"/>
</dbReference>
<evidence type="ECO:0000313" key="3">
    <source>
        <dbReference type="EMBL" id="MCP1174116.1"/>
    </source>
</evidence>
<dbReference type="InterPro" id="IPR036937">
    <property type="entry name" value="Adhesion_dom_fimbrial_sf"/>
</dbReference>
<feature type="domain" description="Fimbrial-type adhesion" evidence="2">
    <location>
        <begin position="180"/>
        <end position="321"/>
    </location>
</feature>
<sequence>MRLWRSMIGKGLIQRRTQMVRATALIALGLTMVPADVAAAYFTAFTGSYALPGSLATGTVVARRSYTPTQLCGETKCRLHQFKLITMGAVDVGLPATTVSTRLTGLAMRVIVNGKPQTLIDKWKDQPVIFSTPVEVQLVKDPYVEIKSSTAKELVHSWFFTKTMTDNTEIINYFSLGDSTLTRIEGTCSVPTQTVQLPPTIVRNVGGLGSTFGTREFQIKINSCPKGYNRVGYTLEPMGGVADAPGVLPLGTDSTATGVKIRLTDRDGVAAKFGTSIKVDDYSKTTGGSYAIPMQASYLQTEAAVTPGSVKGAISVRLDYQ</sequence>
<name>A0AA41WSC8_9RALS</name>
<evidence type="ECO:0000256" key="1">
    <source>
        <dbReference type="ARBA" id="ARBA00022729"/>
    </source>
</evidence>
<reference evidence="4" key="1">
    <citation type="journal article" date="2023" name="Front. Microbiol.">
        <title>Ralstonia chuxiongensis sp. nov., Ralstonia mojiangensis sp. nov., and Ralstonia soli sp. nov., isolated from tobacco fields, are three novel species in the family Burkholderiaceae.</title>
        <authorList>
            <person name="Lu C.H."/>
            <person name="Zhang Y.Y."/>
            <person name="Jiang N."/>
            <person name="Chen W."/>
            <person name="Shao X."/>
            <person name="Zhao Z.M."/>
            <person name="Lu W.L."/>
            <person name="Hu X."/>
            <person name="Xi Y.X."/>
            <person name="Zou S.Y."/>
            <person name="Wei Q.J."/>
            <person name="Lin Z.L."/>
            <person name="Gong L."/>
            <person name="Gai X.T."/>
            <person name="Zhang L.Q."/>
            <person name="Li J.Y."/>
            <person name="Jin Y."/>
            <person name="Xia Z.Y."/>
        </authorList>
    </citation>
    <scope>NUCLEOTIDE SEQUENCE [LARGE SCALE GENOMIC DNA]</scope>
    <source>
        <strain evidence="4">21YRMH01-3</strain>
    </source>
</reference>
<dbReference type="InterPro" id="IPR000259">
    <property type="entry name" value="Adhesion_dom_fimbrial"/>
</dbReference>
<dbReference type="InterPro" id="IPR008966">
    <property type="entry name" value="Adhesion_dom_sf"/>
</dbReference>
<organism evidence="3 4">
    <name type="scientific">Ralstonia chuxiongensis</name>
    <dbReference type="NCBI Taxonomy" id="2957504"/>
    <lineage>
        <taxon>Bacteria</taxon>
        <taxon>Pseudomonadati</taxon>
        <taxon>Pseudomonadota</taxon>
        <taxon>Betaproteobacteria</taxon>
        <taxon>Burkholderiales</taxon>
        <taxon>Burkholderiaceae</taxon>
        <taxon>Ralstonia</taxon>
    </lineage>
</organism>
<dbReference type="SUPFAM" id="SSF49401">
    <property type="entry name" value="Bacterial adhesins"/>
    <property type="match status" value="1"/>
</dbReference>
<dbReference type="PANTHER" id="PTHR33420">
    <property type="entry name" value="FIMBRIAL SUBUNIT ELFA-RELATED"/>
    <property type="match status" value="1"/>
</dbReference>
<dbReference type="Pfam" id="PF00419">
    <property type="entry name" value="Fimbrial"/>
    <property type="match status" value="1"/>
</dbReference>
<dbReference type="AlphaFoldDB" id="A0AA41WSC8"/>
<protein>
    <submittedName>
        <fullName evidence="3">Fimbrial protein</fullName>
    </submittedName>
</protein>
<dbReference type="RefSeq" id="WP_253539265.1">
    <property type="nucleotide sequence ID" value="NZ_JAMYWC010000005.1"/>
</dbReference>
<gene>
    <name evidence="3" type="ORF">NKG59_17260</name>
</gene>
<proteinExistence type="predicted"/>
<dbReference type="Proteomes" id="UP001162793">
    <property type="component" value="Unassembled WGS sequence"/>
</dbReference>
<dbReference type="GO" id="GO:0043709">
    <property type="term" value="P:cell adhesion involved in single-species biofilm formation"/>
    <property type="evidence" value="ECO:0007669"/>
    <property type="project" value="TreeGrafter"/>
</dbReference>
<dbReference type="GO" id="GO:0009289">
    <property type="term" value="C:pilus"/>
    <property type="evidence" value="ECO:0007669"/>
    <property type="project" value="InterPro"/>
</dbReference>
<comment type="caution">
    <text evidence="3">The sequence shown here is derived from an EMBL/GenBank/DDBJ whole genome shotgun (WGS) entry which is preliminary data.</text>
</comment>
<dbReference type="PANTHER" id="PTHR33420:SF3">
    <property type="entry name" value="FIMBRIAL SUBUNIT ELFA"/>
    <property type="match status" value="1"/>
</dbReference>
<dbReference type="Gene3D" id="2.60.40.1090">
    <property type="entry name" value="Fimbrial-type adhesion domain"/>
    <property type="match status" value="1"/>
</dbReference>